<dbReference type="InterPro" id="IPR050090">
    <property type="entry name" value="Tyrosine_recombinase_XerCD"/>
</dbReference>
<dbReference type="InterPro" id="IPR010998">
    <property type="entry name" value="Integrase_recombinase_N"/>
</dbReference>
<dbReference type="AlphaFoldDB" id="A0A644VUP9"/>
<keyword evidence="3" id="KW-0233">DNA recombination</keyword>
<dbReference type="SUPFAM" id="SSF56349">
    <property type="entry name" value="DNA breaking-rejoining enzymes"/>
    <property type="match status" value="1"/>
</dbReference>
<dbReference type="GO" id="GO:0015074">
    <property type="term" value="P:DNA integration"/>
    <property type="evidence" value="ECO:0007669"/>
    <property type="project" value="UniProtKB-KW"/>
</dbReference>
<keyword evidence="2" id="KW-0238">DNA-binding</keyword>
<name>A0A644VUP9_9ZZZZ</name>
<sequence length="328" mass="38405">MAQKSKPIQFYDEEKLKKINPETLKLWKKYQMDMELRELSPRTISGYYNDLCHWWIYIYDNQGNAPITELTEDDVTEFLYFCKTQGNNSRRMKRRMSSIAAFYKYLRKKKIISENPMEFIDRPKKDTDVVVQTFLTFEQVESMRDKLSELVNEAQTITEKHSALMLRLYTFFSLSTMARVTAVSNTRWDQIDFDGRVVNDVIEKEGYIVTLYFSNEVSGYLRELREFRTENKLDDDGFVFVATYNGKTGAISTGSLNEWCKKIGSMIDVPTLHPHDFRHSGSQLMKLSGASIEEISELLNHSGLDVTKKHYLRQDKQKLQASRDKYGV</sequence>
<gene>
    <name evidence="6" type="primary">xerC_43</name>
    <name evidence="6" type="ORF">SDC9_41229</name>
</gene>
<evidence type="ECO:0000313" key="6">
    <source>
        <dbReference type="EMBL" id="MPL95066.1"/>
    </source>
</evidence>
<proteinExistence type="predicted"/>
<dbReference type="InterPro" id="IPR011010">
    <property type="entry name" value="DNA_brk_join_enz"/>
</dbReference>
<evidence type="ECO:0000256" key="1">
    <source>
        <dbReference type="ARBA" id="ARBA00022908"/>
    </source>
</evidence>
<dbReference type="InterPro" id="IPR004107">
    <property type="entry name" value="Integrase_SAM-like_N"/>
</dbReference>
<comment type="caution">
    <text evidence="6">The sequence shown here is derived from an EMBL/GenBank/DDBJ whole genome shotgun (WGS) entry which is preliminary data.</text>
</comment>
<feature type="domain" description="Core-binding (CB)" evidence="5">
    <location>
        <begin position="18"/>
        <end position="107"/>
    </location>
</feature>
<dbReference type="Gene3D" id="1.10.150.130">
    <property type="match status" value="1"/>
</dbReference>
<dbReference type="Pfam" id="PF00589">
    <property type="entry name" value="Phage_integrase"/>
    <property type="match status" value="1"/>
</dbReference>
<evidence type="ECO:0000259" key="5">
    <source>
        <dbReference type="PROSITE" id="PS51900"/>
    </source>
</evidence>
<evidence type="ECO:0000256" key="2">
    <source>
        <dbReference type="ARBA" id="ARBA00023125"/>
    </source>
</evidence>
<evidence type="ECO:0000256" key="3">
    <source>
        <dbReference type="ARBA" id="ARBA00023172"/>
    </source>
</evidence>
<protein>
    <submittedName>
        <fullName evidence="6">Tyrosine recombinase XerC</fullName>
    </submittedName>
</protein>
<dbReference type="PROSITE" id="PS51900">
    <property type="entry name" value="CB"/>
    <property type="match status" value="1"/>
</dbReference>
<dbReference type="PANTHER" id="PTHR30349:SF41">
    <property type="entry name" value="INTEGRASE_RECOMBINASE PROTEIN MJ0367-RELATED"/>
    <property type="match status" value="1"/>
</dbReference>
<evidence type="ECO:0000259" key="4">
    <source>
        <dbReference type="PROSITE" id="PS51898"/>
    </source>
</evidence>
<dbReference type="InterPro" id="IPR002104">
    <property type="entry name" value="Integrase_catalytic"/>
</dbReference>
<dbReference type="GO" id="GO:0006310">
    <property type="term" value="P:DNA recombination"/>
    <property type="evidence" value="ECO:0007669"/>
    <property type="project" value="UniProtKB-KW"/>
</dbReference>
<dbReference type="GO" id="GO:0003677">
    <property type="term" value="F:DNA binding"/>
    <property type="evidence" value="ECO:0007669"/>
    <property type="project" value="UniProtKB-KW"/>
</dbReference>
<dbReference type="InterPro" id="IPR013762">
    <property type="entry name" value="Integrase-like_cat_sf"/>
</dbReference>
<accession>A0A644VUP9</accession>
<feature type="domain" description="Tyr recombinase" evidence="4">
    <location>
        <begin position="130"/>
        <end position="324"/>
    </location>
</feature>
<dbReference type="Gene3D" id="1.10.443.10">
    <property type="entry name" value="Intergrase catalytic core"/>
    <property type="match status" value="1"/>
</dbReference>
<keyword evidence="1" id="KW-0229">DNA integration</keyword>
<dbReference type="InterPro" id="IPR044068">
    <property type="entry name" value="CB"/>
</dbReference>
<organism evidence="6">
    <name type="scientific">bioreactor metagenome</name>
    <dbReference type="NCBI Taxonomy" id="1076179"/>
    <lineage>
        <taxon>unclassified sequences</taxon>
        <taxon>metagenomes</taxon>
        <taxon>ecological metagenomes</taxon>
    </lineage>
</organism>
<dbReference type="CDD" id="cd00397">
    <property type="entry name" value="DNA_BRE_C"/>
    <property type="match status" value="1"/>
</dbReference>
<dbReference type="PANTHER" id="PTHR30349">
    <property type="entry name" value="PHAGE INTEGRASE-RELATED"/>
    <property type="match status" value="1"/>
</dbReference>
<reference evidence="6" key="1">
    <citation type="submission" date="2019-08" db="EMBL/GenBank/DDBJ databases">
        <authorList>
            <person name="Kucharzyk K."/>
            <person name="Murdoch R.W."/>
            <person name="Higgins S."/>
            <person name="Loffler F."/>
        </authorList>
    </citation>
    <scope>NUCLEOTIDE SEQUENCE</scope>
</reference>
<dbReference type="EMBL" id="VSSQ01000453">
    <property type="protein sequence ID" value="MPL95066.1"/>
    <property type="molecule type" value="Genomic_DNA"/>
</dbReference>
<dbReference type="PROSITE" id="PS51898">
    <property type="entry name" value="TYR_RECOMBINASE"/>
    <property type="match status" value="1"/>
</dbReference>
<dbReference type="Pfam" id="PF02899">
    <property type="entry name" value="Phage_int_SAM_1"/>
    <property type="match status" value="1"/>
</dbReference>